<reference evidence="1 2" key="1">
    <citation type="journal article" date="2021" name="Elife">
        <title>Chloroplast acquisition without the gene transfer in kleptoplastic sea slugs, Plakobranchus ocellatus.</title>
        <authorList>
            <person name="Maeda T."/>
            <person name="Takahashi S."/>
            <person name="Yoshida T."/>
            <person name="Shimamura S."/>
            <person name="Takaki Y."/>
            <person name="Nagai Y."/>
            <person name="Toyoda A."/>
            <person name="Suzuki Y."/>
            <person name="Arimoto A."/>
            <person name="Ishii H."/>
            <person name="Satoh N."/>
            <person name="Nishiyama T."/>
            <person name="Hasebe M."/>
            <person name="Maruyama T."/>
            <person name="Minagawa J."/>
            <person name="Obokata J."/>
            <person name="Shigenobu S."/>
        </authorList>
    </citation>
    <scope>NUCLEOTIDE SEQUENCE [LARGE SCALE GENOMIC DNA]</scope>
</reference>
<keyword evidence="2" id="KW-1185">Reference proteome</keyword>
<sequence length="102" mass="11336">MIELKSNDTAKKLGEIATFLDTPVTVSPHKSLNSSKGIIRSRDLRCRSEEEMVEELSGVTHARRIKVCRGEGKIQTDTVILTFDSPKSPSRICAMSDRTSRS</sequence>
<organism evidence="1 2">
    <name type="scientific">Plakobranchus ocellatus</name>
    <dbReference type="NCBI Taxonomy" id="259542"/>
    <lineage>
        <taxon>Eukaryota</taxon>
        <taxon>Metazoa</taxon>
        <taxon>Spiralia</taxon>
        <taxon>Lophotrochozoa</taxon>
        <taxon>Mollusca</taxon>
        <taxon>Gastropoda</taxon>
        <taxon>Heterobranchia</taxon>
        <taxon>Euthyneura</taxon>
        <taxon>Panpulmonata</taxon>
        <taxon>Sacoglossa</taxon>
        <taxon>Placobranchoidea</taxon>
        <taxon>Plakobranchidae</taxon>
        <taxon>Plakobranchus</taxon>
    </lineage>
</organism>
<dbReference type="EMBL" id="BLXT01002256">
    <property type="protein sequence ID" value="GFN92606.1"/>
    <property type="molecule type" value="Genomic_DNA"/>
</dbReference>
<dbReference type="AlphaFoldDB" id="A0AAV3ZDP9"/>
<keyword evidence="1" id="KW-0548">Nucleotidyltransferase</keyword>
<proteinExistence type="predicted"/>
<name>A0AAV3ZDP9_9GAST</name>
<dbReference type="GO" id="GO:0003964">
    <property type="term" value="F:RNA-directed DNA polymerase activity"/>
    <property type="evidence" value="ECO:0007669"/>
    <property type="project" value="UniProtKB-KW"/>
</dbReference>
<gene>
    <name evidence="1" type="ORF">PoB_001911200</name>
</gene>
<keyword evidence="1" id="KW-0695">RNA-directed DNA polymerase</keyword>
<dbReference type="Proteomes" id="UP000735302">
    <property type="component" value="Unassembled WGS sequence"/>
</dbReference>
<comment type="caution">
    <text evidence="1">The sequence shown here is derived from an EMBL/GenBank/DDBJ whole genome shotgun (WGS) entry which is preliminary data.</text>
</comment>
<accession>A0AAV3ZDP9</accession>
<evidence type="ECO:0000313" key="1">
    <source>
        <dbReference type="EMBL" id="GFN92606.1"/>
    </source>
</evidence>
<keyword evidence="1" id="KW-0808">Transferase</keyword>
<evidence type="ECO:0000313" key="2">
    <source>
        <dbReference type="Proteomes" id="UP000735302"/>
    </source>
</evidence>
<protein>
    <submittedName>
        <fullName evidence="1">RNA-directed DNA polymerase from mobile element jockey</fullName>
    </submittedName>
</protein>